<dbReference type="NCBIfam" id="TIGR00976">
    <property type="entry name" value="CocE_NonD"/>
    <property type="match status" value="1"/>
</dbReference>
<dbReference type="Gene3D" id="3.40.50.1820">
    <property type="entry name" value="alpha/beta hydrolase"/>
    <property type="match status" value="1"/>
</dbReference>
<keyword evidence="1 3" id="KW-0378">Hydrolase</keyword>
<dbReference type="SUPFAM" id="SSF53474">
    <property type="entry name" value="alpha/beta-Hydrolases"/>
    <property type="match status" value="1"/>
</dbReference>
<name>A0A921MG65_9MICO</name>
<evidence type="ECO:0000313" key="4">
    <source>
        <dbReference type="Proteomes" id="UP000784435"/>
    </source>
</evidence>
<dbReference type="SMART" id="SM00939">
    <property type="entry name" value="PepX_C"/>
    <property type="match status" value="1"/>
</dbReference>
<dbReference type="InterPro" id="IPR050585">
    <property type="entry name" value="Xaa-Pro_dipeptidyl-ppase/CocE"/>
</dbReference>
<comment type="caution">
    <text evidence="3">The sequence shown here is derived from an EMBL/GenBank/DDBJ whole genome shotgun (WGS) entry which is preliminary data.</text>
</comment>
<evidence type="ECO:0000256" key="1">
    <source>
        <dbReference type="ARBA" id="ARBA00022801"/>
    </source>
</evidence>
<organism evidence="3 4">
    <name type="scientific">Brevibacterium senegalense</name>
    <dbReference type="NCBI Taxonomy" id="1033736"/>
    <lineage>
        <taxon>Bacteria</taxon>
        <taxon>Bacillati</taxon>
        <taxon>Actinomycetota</taxon>
        <taxon>Actinomycetes</taxon>
        <taxon>Micrococcales</taxon>
        <taxon>Brevibacteriaceae</taxon>
        <taxon>Brevibacterium</taxon>
    </lineage>
</organism>
<feature type="domain" description="Xaa-Pro dipeptidyl-peptidase C-terminal" evidence="2">
    <location>
        <begin position="331"/>
        <end position="541"/>
    </location>
</feature>
<dbReference type="GO" id="GO:0008239">
    <property type="term" value="F:dipeptidyl-peptidase activity"/>
    <property type="evidence" value="ECO:0007669"/>
    <property type="project" value="InterPro"/>
</dbReference>
<proteinExistence type="predicted"/>
<dbReference type="Gene3D" id="2.60.120.260">
    <property type="entry name" value="Galactose-binding domain-like"/>
    <property type="match status" value="1"/>
</dbReference>
<dbReference type="InterPro" id="IPR005674">
    <property type="entry name" value="CocE/Ser_esterase"/>
</dbReference>
<dbReference type="InterPro" id="IPR008979">
    <property type="entry name" value="Galactose-bd-like_sf"/>
</dbReference>
<gene>
    <name evidence="3" type="ORF">K8V08_12295</name>
</gene>
<accession>A0A921MG65</accession>
<reference evidence="3" key="2">
    <citation type="submission" date="2021-09" db="EMBL/GenBank/DDBJ databases">
        <authorList>
            <person name="Gilroy R."/>
        </authorList>
    </citation>
    <scope>NUCLEOTIDE SEQUENCE</scope>
    <source>
        <strain evidence="3">ChiGjej5B5-7349</strain>
    </source>
</reference>
<dbReference type="InterPro" id="IPR029058">
    <property type="entry name" value="AB_hydrolase_fold"/>
</dbReference>
<dbReference type="PANTHER" id="PTHR43056">
    <property type="entry name" value="PEPTIDASE S9 PROLYL OLIGOPEPTIDASE"/>
    <property type="match status" value="1"/>
</dbReference>
<evidence type="ECO:0000313" key="3">
    <source>
        <dbReference type="EMBL" id="HJG81181.1"/>
    </source>
</evidence>
<dbReference type="PANTHER" id="PTHR43056:SF10">
    <property type="entry name" value="COCE_NOND FAMILY, PUTATIVE (AFU_ORTHOLOGUE AFUA_7G00600)-RELATED"/>
    <property type="match status" value="1"/>
</dbReference>
<dbReference type="AlphaFoldDB" id="A0A921MG65"/>
<dbReference type="SUPFAM" id="SSF49785">
    <property type="entry name" value="Galactose-binding domain-like"/>
    <property type="match status" value="1"/>
</dbReference>
<dbReference type="Pfam" id="PF08530">
    <property type="entry name" value="PepX_C"/>
    <property type="match status" value="1"/>
</dbReference>
<dbReference type="EMBL" id="DYUK01000274">
    <property type="protein sequence ID" value="HJG81181.1"/>
    <property type="molecule type" value="Genomic_DNA"/>
</dbReference>
<dbReference type="InterPro" id="IPR000383">
    <property type="entry name" value="Xaa-Pro-like_dom"/>
</dbReference>
<evidence type="ECO:0000259" key="2">
    <source>
        <dbReference type="SMART" id="SM00939"/>
    </source>
</evidence>
<sequence>MLTLAAARCAAGLSCVRRRTDCAKEHAMKQRLAVALPLVVIVAGCGTSGAGADLDGTAGAESSQTQPVEPQALTDPFFEYDRPAEHEVVSERVTVPTRDDHAISCELLRPDTDGEFPGIVYEYTAYADTAEDFAKDARYFVQRGYSALICQARGSGESEGELDPFGPQEQADNVDVIEWLAAQEHSTGKIGQMGLSYGGHTSLLAAVNQPPHLEAIIPINGLSDWYENTIYRGGIYSPRIGDWQRAVAPQTLETYADNPLHNDFWDDRSVASRWDRLDVPVLEINGWYDRYRDGMVKNHAAQPESVWMVSGPWEHGYPQDQEEPFDVGAYLAWWDHWLLDDDDAPLPQAKITSFELPGGGTGAGWTQFDEWPSSEVADTSYWLDDEGRLSTDAGAEGTLTYAVNTSEDASSDDEQIIAATEPLSEDLVVAGNIQAEIAATFSSDDGALAVIVEDVDESGEATRVTEGWLRASHRDGHEELSPVEPGEEYRMTVDVWPTHYRFAEGHSLQIRIASDDYPEIESSAPAGDVDIRTGGRGSTIHVPILAD</sequence>
<dbReference type="InterPro" id="IPR013736">
    <property type="entry name" value="Xaa-Pro_dipept_C"/>
</dbReference>
<protein>
    <submittedName>
        <fullName evidence="3">CocE/NonD family hydrolase</fullName>
    </submittedName>
</protein>
<dbReference type="Pfam" id="PF02129">
    <property type="entry name" value="Peptidase_S15"/>
    <property type="match status" value="2"/>
</dbReference>
<dbReference type="Proteomes" id="UP000784435">
    <property type="component" value="Unassembled WGS sequence"/>
</dbReference>
<reference evidence="3" key="1">
    <citation type="journal article" date="2021" name="PeerJ">
        <title>Extensive microbial diversity within the chicken gut microbiome revealed by metagenomics and culture.</title>
        <authorList>
            <person name="Gilroy R."/>
            <person name="Ravi A."/>
            <person name="Getino M."/>
            <person name="Pursley I."/>
            <person name="Horton D.L."/>
            <person name="Alikhan N.F."/>
            <person name="Baker D."/>
            <person name="Gharbi K."/>
            <person name="Hall N."/>
            <person name="Watson M."/>
            <person name="Adriaenssens E.M."/>
            <person name="Foster-Nyarko E."/>
            <person name="Jarju S."/>
            <person name="Secka A."/>
            <person name="Antonio M."/>
            <person name="Oren A."/>
            <person name="Chaudhuri R.R."/>
            <person name="La Ragione R."/>
            <person name="Hildebrand F."/>
            <person name="Pallen M.J."/>
        </authorList>
    </citation>
    <scope>NUCLEOTIDE SEQUENCE</scope>
    <source>
        <strain evidence="3">ChiGjej5B5-7349</strain>
    </source>
</reference>